<comment type="caution">
    <text evidence="1">The sequence shown here is derived from an EMBL/GenBank/DDBJ whole genome shotgun (WGS) entry which is preliminary data.</text>
</comment>
<accession>A0ACB7PRU1</accession>
<reference evidence="1 2" key="1">
    <citation type="journal article" date="2021" name="Nat. Commun.">
        <title>Genetic determinants of endophytism in the Arabidopsis root mycobiome.</title>
        <authorList>
            <person name="Mesny F."/>
            <person name="Miyauchi S."/>
            <person name="Thiergart T."/>
            <person name="Pickel B."/>
            <person name="Atanasova L."/>
            <person name="Karlsson M."/>
            <person name="Huettel B."/>
            <person name="Barry K.W."/>
            <person name="Haridas S."/>
            <person name="Chen C."/>
            <person name="Bauer D."/>
            <person name="Andreopoulos W."/>
            <person name="Pangilinan J."/>
            <person name="LaButti K."/>
            <person name="Riley R."/>
            <person name="Lipzen A."/>
            <person name="Clum A."/>
            <person name="Drula E."/>
            <person name="Henrissat B."/>
            <person name="Kohler A."/>
            <person name="Grigoriev I.V."/>
            <person name="Martin F.M."/>
            <person name="Hacquard S."/>
        </authorList>
    </citation>
    <scope>NUCLEOTIDE SEQUENCE [LARGE SCALE GENOMIC DNA]</scope>
    <source>
        <strain evidence="1 2">MPI-SDFR-AT-0079</strain>
    </source>
</reference>
<dbReference type="EMBL" id="JAGIZQ010000001">
    <property type="protein sequence ID" value="KAH6650468.1"/>
    <property type="molecule type" value="Genomic_DNA"/>
</dbReference>
<sequence length="399" mass="44614">MASSSSQSTQADEDPVAKFGVDFSPKFTFSLLTLQYLGGYRYHVKPDSSIVQDLKDTKAIYVGINRLSLAPVMAKKDPSPTGTRAALKLFSADDSRSVYDPVPTVNVLRQTTSDLFIGILTGNEGEQLSPDEVVVMAAEGEELSQRLIQGLPLGMPSHTGYASKKKTHPDNICDSIRGVQYSLPIFRIAEDDVPKRAMDLLGLWMVEHPQDLLYMQVAIQKVLQWIYIASSSTLRLEDDMDGDEAPVPFVSLTDWLRCAHLYEAFHQIHELVYYCHPFRFTEKVLRGEASPARVASDFVPPNPVEEELILVLTPLAVSPFGYALPCFFRGSTMPDFAVLVPKQGFLPRTEANLATTNQPDWRSLFWSHIPLWNDSPIKPSGTQKRPHTERDVSDLSREI</sequence>
<keyword evidence="2" id="KW-1185">Reference proteome</keyword>
<dbReference type="Proteomes" id="UP000724584">
    <property type="component" value="Unassembled WGS sequence"/>
</dbReference>
<name>A0ACB7PRU1_9PEZI</name>
<protein>
    <submittedName>
        <fullName evidence="1">Uncharacterized protein</fullName>
    </submittedName>
</protein>
<evidence type="ECO:0000313" key="2">
    <source>
        <dbReference type="Proteomes" id="UP000724584"/>
    </source>
</evidence>
<gene>
    <name evidence="1" type="ORF">F5144DRAFT_625494</name>
</gene>
<evidence type="ECO:0000313" key="1">
    <source>
        <dbReference type="EMBL" id="KAH6650468.1"/>
    </source>
</evidence>
<proteinExistence type="predicted"/>
<organism evidence="1 2">
    <name type="scientific">Chaetomium tenue</name>
    <dbReference type="NCBI Taxonomy" id="1854479"/>
    <lineage>
        <taxon>Eukaryota</taxon>
        <taxon>Fungi</taxon>
        <taxon>Dikarya</taxon>
        <taxon>Ascomycota</taxon>
        <taxon>Pezizomycotina</taxon>
        <taxon>Sordariomycetes</taxon>
        <taxon>Sordariomycetidae</taxon>
        <taxon>Sordariales</taxon>
        <taxon>Chaetomiaceae</taxon>
        <taxon>Chaetomium</taxon>
    </lineage>
</organism>